<evidence type="ECO:0000259" key="1">
    <source>
        <dbReference type="Pfam" id="PF00248"/>
    </source>
</evidence>
<gene>
    <name evidence="2" type="ORF">E0486_16380</name>
</gene>
<dbReference type="SUPFAM" id="SSF51430">
    <property type="entry name" value="NAD(P)-linked oxidoreductase"/>
    <property type="match status" value="1"/>
</dbReference>
<dbReference type="Gene3D" id="3.20.20.100">
    <property type="entry name" value="NADP-dependent oxidoreductase domain"/>
    <property type="match status" value="1"/>
</dbReference>
<dbReference type="PANTHER" id="PTHR43312">
    <property type="entry name" value="D-THREO-ALDOSE 1-DEHYDROGENASE"/>
    <property type="match status" value="1"/>
</dbReference>
<comment type="caution">
    <text evidence="2">The sequence shown here is derived from an EMBL/GenBank/DDBJ whole genome shotgun (WGS) entry which is preliminary data.</text>
</comment>
<dbReference type="EMBL" id="SKFH01000040">
    <property type="protein sequence ID" value="TCZ67063.1"/>
    <property type="molecule type" value="Genomic_DNA"/>
</dbReference>
<protein>
    <submittedName>
        <fullName evidence="2">Aldo/keto reductase</fullName>
    </submittedName>
</protein>
<reference evidence="2 3" key="1">
    <citation type="submission" date="2019-03" db="EMBL/GenBank/DDBJ databases">
        <authorList>
            <person name="Kim M.K.M."/>
        </authorList>
    </citation>
    <scope>NUCLEOTIDE SEQUENCE [LARGE SCALE GENOMIC DNA]</scope>
    <source>
        <strain evidence="2 3">17J68-15</strain>
    </source>
</reference>
<sequence length="269" mass="30255">MIQRLIPSSHESLPAIGLGTWQTFDTDNNDDTLRDVLHSFHGGGGRLIDSSPMYGRAEATIGRLTEGLPERDTLFYATKVWTTGRSAGSAQLEESFRRMRRPVLDLVQIHNLLDWQTQLPLLRRWKEEGRIRYLGITHYTDGNHGELERVLRQERFDFVQFNYALNNRHAEQRLLPVAAELGVATIINRPFGEGALLRRLHGTALPAWAKERGFSGWAGLLIAFILARPEVTCVIPATSNPAHMQQILEAAKAPLTAKECEELKSAVRA</sequence>
<feature type="domain" description="NADP-dependent oxidoreductase" evidence="1">
    <location>
        <begin position="15"/>
        <end position="266"/>
    </location>
</feature>
<dbReference type="AlphaFoldDB" id="A0A4R4DV05"/>
<dbReference type="InterPro" id="IPR023210">
    <property type="entry name" value="NADP_OxRdtase_dom"/>
</dbReference>
<evidence type="ECO:0000313" key="3">
    <source>
        <dbReference type="Proteomes" id="UP000295164"/>
    </source>
</evidence>
<accession>A0A4R4DV05</accession>
<dbReference type="Proteomes" id="UP000295164">
    <property type="component" value="Unassembled WGS sequence"/>
</dbReference>
<proteinExistence type="predicted"/>
<keyword evidence="3" id="KW-1185">Reference proteome</keyword>
<dbReference type="Pfam" id="PF00248">
    <property type="entry name" value="Aldo_ket_red"/>
    <property type="match status" value="1"/>
</dbReference>
<dbReference type="InterPro" id="IPR036812">
    <property type="entry name" value="NAD(P)_OxRdtase_dom_sf"/>
</dbReference>
<dbReference type="CDD" id="cd19095">
    <property type="entry name" value="AKR_PA4992-like"/>
    <property type="match status" value="1"/>
</dbReference>
<dbReference type="RefSeq" id="WP_131853754.1">
    <property type="nucleotide sequence ID" value="NZ_SKFH01000040.1"/>
</dbReference>
<dbReference type="InterPro" id="IPR053135">
    <property type="entry name" value="AKR2_Oxidoreductase"/>
</dbReference>
<dbReference type="PANTHER" id="PTHR43312:SF1">
    <property type="entry name" value="NADP-DEPENDENT OXIDOREDUCTASE DOMAIN-CONTAINING PROTEIN"/>
    <property type="match status" value="1"/>
</dbReference>
<evidence type="ECO:0000313" key="2">
    <source>
        <dbReference type="EMBL" id="TCZ67063.1"/>
    </source>
</evidence>
<dbReference type="OrthoDB" id="9783572at2"/>
<organism evidence="2 3">
    <name type="scientific">Flaviaesturariibacter aridisoli</name>
    <dbReference type="NCBI Taxonomy" id="2545761"/>
    <lineage>
        <taxon>Bacteria</taxon>
        <taxon>Pseudomonadati</taxon>
        <taxon>Bacteroidota</taxon>
        <taxon>Chitinophagia</taxon>
        <taxon>Chitinophagales</taxon>
        <taxon>Chitinophagaceae</taxon>
        <taxon>Flaviaestuariibacter</taxon>
    </lineage>
</organism>
<name>A0A4R4DV05_9BACT</name>